<evidence type="ECO:0000256" key="2">
    <source>
        <dbReference type="ARBA" id="ARBA00022723"/>
    </source>
</evidence>
<comment type="caution">
    <text evidence="5">The sequence shown here is derived from an EMBL/GenBank/DDBJ whole genome shotgun (WGS) entry which is preliminary data.</text>
</comment>
<dbReference type="EMBL" id="QGMZ01000011">
    <property type="protein sequence ID" value="PWR75242.1"/>
    <property type="molecule type" value="Genomic_DNA"/>
</dbReference>
<evidence type="ECO:0000259" key="4">
    <source>
        <dbReference type="Pfam" id="PF01979"/>
    </source>
</evidence>
<dbReference type="SUPFAM" id="SSF51556">
    <property type="entry name" value="Metallo-dependent hydrolases"/>
    <property type="match status" value="1"/>
</dbReference>
<dbReference type="PANTHER" id="PTHR43668">
    <property type="entry name" value="ALLANTOINASE"/>
    <property type="match status" value="1"/>
</dbReference>
<dbReference type="Pfam" id="PF01979">
    <property type="entry name" value="Amidohydro_1"/>
    <property type="match status" value="1"/>
</dbReference>
<evidence type="ECO:0000256" key="3">
    <source>
        <dbReference type="ARBA" id="ARBA00022801"/>
    </source>
</evidence>
<dbReference type="Gene3D" id="3.20.20.140">
    <property type="entry name" value="Metal-dependent hydrolases"/>
    <property type="match status" value="1"/>
</dbReference>
<sequence length="445" mass="49030">MISEHNNLVLRDVLIPGGRIADITIENGIVTHIGSSENCNDNIACKGKIVLPAGTDVHVHMRDGPQHEKETWKTGTKSALAGGITVVIDQPNTIPPLTTPDRIKDRVKLAHEQAFCRFAINGAVTADTDLAGIWKEGVFAFGETFAAASSYGEAIDKTTLQNAMTRISAWDGLMTIHAEQVTDGVDDTLISHDLLRSENGEKESVLSVIQQNKSKCRLHFCHLSSPLAIDAISANAATIEVTPHHLFLSRDLFSPDDTRGKVNPPLRSEKTRKSLFSYWDRIQIIASDHAPHTAKEKNQAFHQAPSGIPGIETMIPLLMGWYHEKKIPLTEIIEKTSFNPSQMLGIKSAGFSPGCRADFAIYPDEVTKIESESLHSAANWTPYEGMTAIFPEKTILGGMVVFNEGDFYKMHKTEINNNTDPFTSVLNNNPSLWIPGRGYNLIEHM</sequence>
<organism evidence="5 6">
    <name type="scientific">Methanospirillum stamsii</name>
    <dbReference type="NCBI Taxonomy" id="1277351"/>
    <lineage>
        <taxon>Archaea</taxon>
        <taxon>Methanobacteriati</taxon>
        <taxon>Methanobacteriota</taxon>
        <taxon>Stenosarchaea group</taxon>
        <taxon>Methanomicrobia</taxon>
        <taxon>Methanomicrobiales</taxon>
        <taxon>Methanospirillaceae</taxon>
        <taxon>Methanospirillum</taxon>
    </lineage>
</organism>
<evidence type="ECO:0000256" key="1">
    <source>
        <dbReference type="ARBA" id="ARBA00001947"/>
    </source>
</evidence>
<protein>
    <submittedName>
        <fullName evidence="5">Dihydroorotase</fullName>
    </submittedName>
</protein>
<dbReference type="GO" id="GO:0006145">
    <property type="term" value="P:purine nucleobase catabolic process"/>
    <property type="evidence" value="ECO:0007669"/>
    <property type="project" value="TreeGrafter"/>
</dbReference>
<dbReference type="GO" id="GO:0004038">
    <property type="term" value="F:allantoinase activity"/>
    <property type="evidence" value="ECO:0007669"/>
    <property type="project" value="TreeGrafter"/>
</dbReference>
<dbReference type="InterPro" id="IPR032466">
    <property type="entry name" value="Metal_Hydrolase"/>
</dbReference>
<name>A0A2V2N590_9EURY</name>
<dbReference type="PROSITE" id="PS00483">
    <property type="entry name" value="DIHYDROOROTASE_2"/>
    <property type="match status" value="1"/>
</dbReference>
<dbReference type="SUPFAM" id="SSF51338">
    <property type="entry name" value="Composite domain of metallo-dependent hydrolases"/>
    <property type="match status" value="1"/>
</dbReference>
<keyword evidence="6" id="KW-1185">Reference proteome</keyword>
<dbReference type="GO" id="GO:0046872">
    <property type="term" value="F:metal ion binding"/>
    <property type="evidence" value="ECO:0007669"/>
    <property type="project" value="UniProtKB-KW"/>
</dbReference>
<evidence type="ECO:0000313" key="5">
    <source>
        <dbReference type="EMBL" id="PWR75242.1"/>
    </source>
</evidence>
<dbReference type="GeneID" id="97610845"/>
<accession>A0A2V2N590</accession>
<dbReference type="RefSeq" id="WP_109940104.1">
    <property type="nucleotide sequence ID" value="NZ_CP176366.1"/>
</dbReference>
<dbReference type="Gene3D" id="2.30.40.10">
    <property type="entry name" value="Urease, subunit C, domain 1"/>
    <property type="match status" value="1"/>
</dbReference>
<dbReference type="Proteomes" id="UP000245934">
    <property type="component" value="Unassembled WGS sequence"/>
</dbReference>
<evidence type="ECO:0000313" key="6">
    <source>
        <dbReference type="Proteomes" id="UP000245934"/>
    </source>
</evidence>
<dbReference type="GO" id="GO:0005737">
    <property type="term" value="C:cytoplasm"/>
    <property type="evidence" value="ECO:0007669"/>
    <property type="project" value="TreeGrafter"/>
</dbReference>
<dbReference type="InterPro" id="IPR002195">
    <property type="entry name" value="Dihydroorotase_CS"/>
</dbReference>
<reference evidence="5 6" key="1">
    <citation type="submission" date="2018-05" db="EMBL/GenBank/DDBJ databases">
        <title>Draft genome of Methanospirillum stamsii Pt1.</title>
        <authorList>
            <person name="Dueholm M.S."/>
            <person name="Nielsen P.H."/>
            <person name="Bakmann L.F."/>
            <person name="Otzen D.E."/>
        </authorList>
    </citation>
    <scope>NUCLEOTIDE SEQUENCE [LARGE SCALE GENOMIC DNA]</scope>
    <source>
        <strain evidence="5 6">Pt1</strain>
    </source>
</reference>
<dbReference type="PANTHER" id="PTHR43668:SF2">
    <property type="entry name" value="ALLANTOINASE"/>
    <property type="match status" value="1"/>
</dbReference>
<feature type="domain" description="Amidohydrolase-related" evidence="4">
    <location>
        <begin position="49"/>
        <end position="362"/>
    </location>
</feature>
<dbReference type="InterPro" id="IPR011059">
    <property type="entry name" value="Metal-dep_hydrolase_composite"/>
</dbReference>
<keyword evidence="2" id="KW-0479">Metal-binding</keyword>
<proteinExistence type="predicted"/>
<gene>
    <name evidence="5" type="ORF">DLD82_05480</name>
</gene>
<dbReference type="AlphaFoldDB" id="A0A2V2N590"/>
<dbReference type="OrthoDB" id="50279at2157"/>
<dbReference type="InterPro" id="IPR050138">
    <property type="entry name" value="DHOase/Allantoinase_Hydrolase"/>
</dbReference>
<dbReference type="NCBIfam" id="TIGR00857">
    <property type="entry name" value="pyrC_multi"/>
    <property type="match status" value="1"/>
</dbReference>
<dbReference type="InterPro" id="IPR006680">
    <property type="entry name" value="Amidohydro-rel"/>
</dbReference>
<comment type="cofactor">
    <cofactor evidence="1">
        <name>Zn(2+)</name>
        <dbReference type="ChEBI" id="CHEBI:29105"/>
    </cofactor>
</comment>
<keyword evidence="3" id="KW-0378">Hydrolase</keyword>